<dbReference type="InterPro" id="IPR025256">
    <property type="entry name" value="TM7S3/TM198-like_dom"/>
</dbReference>
<evidence type="ECO:0000313" key="11">
    <source>
        <dbReference type="Proteomes" id="UP000823561"/>
    </source>
</evidence>
<evidence type="ECO:0000256" key="5">
    <source>
        <dbReference type="ARBA" id="ARBA00023136"/>
    </source>
</evidence>
<keyword evidence="4 8" id="KW-1133">Transmembrane helix</keyword>
<comment type="subcellular location">
    <subcellularLocation>
        <location evidence="1">Membrane</location>
        <topology evidence="1">Multi-pass membrane protein</topology>
    </subcellularLocation>
</comment>
<feature type="transmembrane region" description="Helical" evidence="8">
    <location>
        <begin position="140"/>
        <end position="161"/>
    </location>
</feature>
<keyword evidence="11" id="KW-1185">Reference proteome</keyword>
<evidence type="ECO:0000313" key="10">
    <source>
        <dbReference type="EMBL" id="KAG5282355.1"/>
    </source>
</evidence>
<feature type="transmembrane region" description="Helical" evidence="8">
    <location>
        <begin position="218"/>
        <end position="239"/>
    </location>
</feature>
<keyword evidence="3 8" id="KW-0812">Transmembrane</keyword>
<evidence type="ECO:0000256" key="7">
    <source>
        <dbReference type="SAM" id="MobiDB-lite"/>
    </source>
</evidence>
<feature type="transmembrane region" description="Helical" evidence="8">
    <location>
        <begin position="33"/>
        <end position="52"/>
    </location>
</feature>
<sequence length="350" mass="38244">MADASSMFVTETARPLLVDLEPCALQLRADIQLLPALTSATLCLLGILYCFWGYRCFKLVLFVSGFALSVCVSYPLCKLLAPDLRLEAYWGVCLGVALLVGIVTALVRSVALFLSGLQLGLLLSVAALLAVGQYCALSPLWLPLGITVGTAASTAVLTLFWEKPMVVLSTATLGAAMLTAGVDVGVEARTLPMRALDGLLWAEPEEGVVRAEPHLMCWYTWVVLGVWPALVVLGIIVQWRLTAYKLTHMDVFGSHRQKQVPLMHIRQREARRRPQGVYRTRRPPPLKRYAGDTLAPSYLRSLQERQSGTGSSQSSLSTSHTHHTMIDFDFETGSMVPLTSPSSSTSTLRI</sequence>
<dbReference type="GO" id="GO:0005886">
    <property type="term" value="C:plasma membrane"/>
    <property type="evidence" value="ECO:0007669"/>
    <property type="project" value="TreeGrafter"/>
</dbReference>
<dbReference type="AlphaFoldDB" id="A0AAV6H512"/>
<comment type="similarity">
    <text evidence="2">Belongs to the TMEM198 family.</text>
</comment>
<feature type="transmembrane region" description="Helical" evidence="8">
    <location>
        <begin position="166"/>
        <end position="186"/>
    </location>
</feature>
<dbReference type="Proteomes" id="UP000823561">
    <property type="component" value="Chromosome 4"/>
</dbReference>
<feature type="transmembrane region" description="Helical" evidence="8">
    <location>
        <begin position="112"/>
        <end position="134"/>
    </location>
</feature>
<dbReference type="Pfam" id="PF13886">
    <property type="entry name" value="TM7S3_TM198"/>
    <property type="match status" value="1"/>
</dbReference>
<reference evidence="10" key="1">
    <citation type="submission" date="2020-10" db="EMBL/GenBank/DDBJ databases">
        <title>Chromosome-scale genome assembly of the Allis shad, Alosa alosa.</title>
        <authorList>
            <person name="Margot Z."/>
            <person name="Christophe K."/>
            <person name="Cabau C."/>
            <person name="Louis A."/>
            <person name="Berthelot C."/>
            <person name="Parey E."/>
            <person name="Roest Crollius H."/>
            <person name="Montfort J."/>
            <person name="Robinson-Rechavi M."/>
            <person name="Bucao C."/>
            <person name="Bouchez O."/>
            <person name="Gislard M."/>
            <person name="Lluch J."/>
            <person name="Milhes M."/>
            <person name="Lampietro C."/>
            <person name="Lopez Roques C."/>
            <person name="Donnadieu C."/>
            <person name="Braasch I."/>
            <person name="Desvignes T."/>
            <person name="Postlethwait J."/>
            <person name="Bobe J."/>
            <person name="Guiguen Y."/>
        </authorList>
    </citation>
    <scope>NUCLEOTIDE SEQUENCE</scope>
    <source>
        <strain evidence="10">M-15738</strain>
        <tissue evidence="10">Blood</tissue>
    </source>
</reference>
<accession>A0AAV6H512</accession>
<evidence type="ECO:0000256" key="2">
    <source>
        <dbReference type="ARBA" id="ARBA00006244"/>
    </source>
</evidence>
<feature type="region of interest" description="Disordered" evidence="7">
    <location>
        <begin position="271"/>
        <end position="291"/>
    </location>
</feature>
<dbReference type="PANTHER" id="PTHR31247:SF17">
    <property type="entry name" value="DUF4203 DOMAIN-CONTAINING PROTEIN"/>
    <property type="match status" value="1"/>
</dbReference>
<dbReference type="EMBL" id="JADWDJ010000004">
    <property type="protein sequence ID" value="KAG5282355.1"/>
    <property type="molecule type" value="Genomic_DNA"/>
</dbReference>
<name>A0AAV6H512_9TELE</name>
<keyword evidence="5 8" id="KW-0472">Membrane</keyword>
<feature type="transmembrane region" description="Helical" evidence="8">
    <location>
        <begin position="88"/>
        <end position="107"/>
    </location>
</feature>
<evidence type="ECO:0000256" key="3">
    <source>
        <dbReference type="ARBA" id="ARBA00022692"/>
    </source>
</evidence>
<proteinExistence type="inferred from homology"/>
<dbReference type="PANTHER" id="PTHR31247">
    <property type="entry name" value="TRANSMEMBRANE PROTEIN 198 FAMILY MEMBER"/>
    <property type="match status" value="1"/>
</dbReference>
<comment type="caution">
    <text evidence="10">The sequence shown here is derived from an EMBL/GenBank/DDBJ whole genome shotgun (WGS) entry which is preliminary data.</text>
</comment>
<evidence type="ECO:0000256" key="4">
    <source>
        <dbReference type="ARBA" id="ARBA00022989"/>
    </source>
</evidence>
<protein>
    <recommendedName>
        <fullName evidence="6">Transmembrane protein 198</fullName>
    </recommendedName>
</protein>
<evidence type="ECO:0000256" key="8">
    <source>
        <dbReference type="SAM" id="Phobius"/>
    </source>
</evidence>
<gene>
    <name evidence="10" type="ORF">AALO_G00055090</name>
</gene>
<feature type="compositionally biased region" description="Basic residues" evidence="7">
    <location>
        <begin position="271"/>
        <end position="285"/>
    </location>
</feature>
<feature type="domain" description="TM7S3/TM198-like" evidence="9">
    <location>
        <begin position="40"/>
        <end position="239"/>
    </location>
</feature>
<evidence type="ECO:0000256" key="6">
    <source>
        <dbReference type="ARBA" id="ARBA00049737"/>
    </source>
</evidence>
<evidence type="ECO:0000259" key="9">
    <source>
        <dbReference type="Pfam" id="PF13886"/>
    </source>
</evidence>
<organism evidence="10 11">
    <name type="scientific">Alosa alosa</name>
    <name type="common">allis shad</name>
    <dbReference type="NCBI Taxonomy" id="278164"/>
    <lineage>
        <taxon>Eukaryota</taxon>
        <taxon>Metazoa</taxon>
        <taxon>Chordata</taxon>
        <taxon>Craniata</taxon>
        <taxon>Vertebrata</taxon>
        <taxon>Euteleostomi</taxon>
        <taxon>Actinopterygii</taxon>
        <taxon>Neopterygii</taxon>
        <taxon>Teleostei</taxon>
        <taxon>Clupei</taxon>
        <taxon>Clupeiformes</taxon>
        <taxon>Clupeoidei</taxon>
        <taxon>Clupeidae</taxon>
        <taxon>Alosa</taxon>
    </lineage>
</organism>
<feature type="transmembrane region" description="Helical" evidence="8">
    <location>
        <begin position="59"/>
        <end position="76"/>
    </location>
</feature>
<dbReference type="InterPro" id="IPR040236">
    <property type="entry name" value="TMEM198"/>
</dbReference>
<evidence type="ECO:0000256" key="1">
    <source>
        <dbReference type="ARBA" id="ARBA00004141"/>
    </source>
</evidence>